<sequence length="101" mass="10289">MKLRVGLALASAVDDTNVIITKLPADEVTITCGGVPMVAKGEKVPEATPDPEHMTGSIMGKRYVDSSGSLEVLCTKPGQASLAANGALLVTAEAKPLPASD</sequence>
<reference evidence="1 2" key="1">
    <citation type="submission" date="2022-01" db="EMBL/GenBank/DDBJ databases">
        <authorList>
            <person name="Huang Y."/>
        </authorList>
    </citation>
    <scope>NUCLEOTIDE SEQUENCE [LARGE SCALE GENOMIC DNA]</scope>
    <source>
        <strain evidence="1 2">HY366</strain>
    </source>
</reference>
<dbReference type="Proteomes" id="UP001200110">
    <property type="component" value="Unassembled WGS sequence"/>
</dbReference>
<organism evidence="1 2">
    <name type="scientific">Gordonia liuliyuniae</name>
    <dbReference type="NCBI Taxonomy" id="2911517"/>
    <lineage>
        <taxon>Bacteria</taxon>
        <taxon>Bacillati</taxon>
        <taxon>Actinomycetota</taxon>
        <taxon>Actinomycetes</taxon>
        <taxon>Mycobacteriales</taxon>
        <taxon>Gordoniaceae</taxon>
        <taxon>Gordonia</taxon>
    </lineage>
</organism>
<accession>A0ABS9IP09</accession>
<comment type="caution">
    <text evidence="1">The sequence shown here is derived from an EMBL/GenBank/DDBJ whole genome shotgun (WGS) entry which is preliminary data.</text>
</comment>
<protein>
    <submittedName>
        <fullName evidence="1">Uncharacterized protein</fullName>
    </submittedName>
</protein>
<evidence type="ECO:0000313" key="1">
    <source>
        <dbReference type="EMBL" id="MCF8587306.1"/>
    </source>
</evidence>
<proteinExistence type="predicted"/>
<dbReference type="EMBL" id="JAKKOR010000001">
    <property type="protein sequence ID" value="MCF8587306.1"/>
    <property type="molecule type" value="Genomic_DNA"/>
</dbReference>
<keyword evidence="2" id="KW-1185">Reference proteome</keyword>
<name>A0ABS9IP09_9ACTN</name>
<dbReference type="RefSeq" id="WP_236996523.1">
    <property type="nucleotide sequence ID" value="NZ_JAKKOR010000001.1"/>
</dbReference>
<gene>
    <name evidence="1" type="ORF">L5G33_02350</name>
</gene>
<evidence type="ECO:0000313" key="2">
    <source>
        <dbReference type="Proteomes" id="UP001200110"/>
    </source>
</evidence>